<dbReference type="SUPFAM" id="SSF160355">
    <property type="entry name" value="Bacterial polysaccharide co-polymerase-like"/>
    <property type="match status" value="1"/>
</dbReference>
<keyword evidence="3 6" id="KW-0812">Transmembrane</keyword>
<dbReference type="GO" id="GO:0005886">
    <property type="term" value="C:plasma membrane"/>
    <property type="evidence" value="ECO:0007669"/>
    <property type="project" value="UniProtKB-SubCell"/>
</dbReference>
<comment type="subcellular location">
    <subcellularLocation>
        <location evidence="1">Cell membrane</location>
        <topology evidence="1">Multi-pass membrane protein</topology>
    </subcellularLocation>
</comment>
<evidence type="ECO:0000256" key="2">
    <source>
        <dbReference type="ARBA" id="ARBA00022475"/>
    </source>
</evidence>
<dbReference type="Gene3D" id="3.30.1890.10">
    <property type="entry name" value="FepE-like"/>
    <property type="match status" value="1"/>
</dbReference>
<evidence type="ECO:0000256" key="5">
    <source>
        <dbReference type="ARBA" id="ARBA00023136"/>
    </source>
</evidence>
<dbReference type="Proteomes" id="UP000295525">
    <property type="component" value="Unassembled WGS sequence"/>
</dbReference>
<dbReference type="AlphaFoldDB" id="A0A4R3M4Y9"/>
<dbReference type="PANTHER" id="PTHR32309">
    <property type="entry name" value="TYROSINE-PROTEIN KINASE"/>
    <property type="match status" value="1"/>
</dbReference>
<dbReference type="InterPro" id="IPR003856">
    <property type="entry name" value="LPS_length_determ_N"/>
</dbReference>
<proteinExistence type="predicted"/>
<dbReference type="RefSeq" id="WP_132582024.1">
    <property type="nucleotide sequence ID" value="NZ_SMAJ01000006.1"/>
</dbReference>
<reference evidence="8 9" key="1">
    <citation type="submission" date="2019-03" db="EMBL/GenBank/DDBJ databases">
        <title>Genomic Encyclopedia of Type Strains, Phase IV (KMG-IV): sequencing the most valuable type-strain genomes for metagenomic binning, comparative biology and taxonomic classification.</title>
        <authorList>
            <person name="Goeker M."/>
        </authorList>
    </citation>
    <scope>NUCLEOTIDE SEQUENCE [LARGE SCALE GENOMIC DNA]</scope>
    <source>
        <strain evidence="8 9">DSM 24591</strain>
    </source>
</reference>
<protein>
    <submittedName>
        <fullName evidence="8">Chain length determinant protein (Polysaccharide antigen chain regulator)</fullName>
    </submittedName>
</protein>
<sequence length="371" mass="41055">MRDSAQTYLPPAVDDEIDLFELFNILWNRKFVILAFTVLVTIVATAYAFTAKQKWTSVAYVSAPRVEQIKAYLEQRRALARVDGNKPVNTLPLIQSLFSSFIALSSAENNKQAFLSESRYYKDLAANAKAGNAQYLLVNLAKKNLLVKQPGKDDIAPYYAISFTADTAKDAQSVLSNYIAAINKQTFRRVDGEFGDSLNASVLSRQAELADIEFKLKSAREQEIASLQAALLTANTAGLKDYAVGRSFAGNTVIELSDTHRLFMLGQKLLNAELTTAKTAPLIFPSRYYEIKRELNLLEPLLKYQVASSYSYSYQLAPTLPQTRDAPKRSLIVMLGLILGGMLGCGWVLLGEMVRKRKDTEPGSVPAAALQ</sequence>
<keyword evidence="9" id="KW-1185">Reference proteome</keyword>
<dbReference type="Pfam" id="PF02706">
    <property type="entry name" value="Wzz"/>
    <property type="match status" value="1"/>
</dbReference>
<organism evidence="8 9">
    <name type="scientific">Paralcaligenes ureilyticus</name>
    <dbReference type="NCBI Taxonomy" id="627131"/>
    <lineage>
        <taxon>Bacteria</taxon>
        <taxon>Pseudomonadati</taxon>
        <taxon>Pseudomonadota</taxon>
        <taxon>Betaproteobacteria</taxon>
        <taxon>Burkholderiales</taxon>
        <taxon>Alcaligenaceae</taxon>
        <taxon>Paralcaligenes</taxon>
    </lineage>
</organism>
<dbReference type="EMBL" id="SMAJ01000006">
    <property type="protein sequence ID" value="TCT07329.1"/>
    <property type="molecule type" value="Genomic_DNA"/>
</dbReference>
<dbReference type="InterPro" id="IPR050445">
    <property type="entry name" value="Bact_polysacc_biosynth/exp"/>
</dbReference>
<dbReference type="GO" id="GO:0004713">
    <property type="term" value="F:protein tyrosine kinase activity"/>
    <property type="evidence" value="ECO:0007669"/>
    <property type="project" value="TreeGrafter"/>
</dbReference>
<evidence type="ECO:0000256" key="6">
    <source>
        <dbReference type="SAM" id="Phobius"/>
    </source>
</evidence>
<evidence type="ECO:0000313" key="8">
    <source>
        <dbReference type="EMBL" id="TCT07329.1"/>
    </source>
</evidence>
<feature type="transmembrane region" description="Helical" evidence="6">
    <location>
        <begin position="331"/>
        <end position="350"/>
    </location>
</feature>
<feature type="transmembrane region" description="Helical" evidence="6">
    <location>
        <begin position="31"/>
        <end position="49"/>
    </location>
</feature>
<keyword evidence="4 6" id="KW-1133">Transmembrane helix</keyword>
<keyword evidence="5 6" id="KW-0472">Membrane</keyword>
<comment type="caution">
    <text evidence="8">The sequence shown here is derived from an EMBL/GenBank/DDBJ whole genome shotgun (WGS) entry which is preliminary data.</text>
</comment>
<name>A0A4R3M4Y9_9BURK</name>
<evidence type="ECO:0000256" key="4">
    <source>
        <dbReference type="ARBA" id="ARBA00022989"/>
    </source>
</evidence>
<accession>A0A4R3M4Y9</accession>
<evidence type="ECO:0000256" key="3">
    <source>
        <dbReference type="ARBA" id="ARBA00022692"/>
    </source>
</evidence>
<gene>
    <name evidence="8" type="ORF">EDC26_10653</name>
</gene>
<feature type="domain" description="Polysaccharide chain length determinant N-terminal" evidence="7">
    <location>
        <begin position="15"/>
        <end position="71"/>
    </location>
</feature>
<evidence type="ECO:0000259" key="7">
    <source>
        <dbReference type="Pfam" id="PF02706"/>
    </source>
</evidence>
<evidence type="ECO:0000256" key="1">
    <source>
        <dbReference type="ARBA" id="ARBA00004651"/>
    </source>
</evidence>
<dbReference type="OrthoDB" id="6535795at2"/>
<keyword evidence="2" id="KW-1003">Cell membrane</keyword>
<evidence type="ECO:0000313" key="9">
    <source>
        <dbReference type="Proteomes" id="UP000295525"/>
    </source>
</evidence>
<dbReference type="PANTHER" id="PTHR32309:SF13">
    <property type="entry name" value="FERRIC ENTEROBACTIN TRANSPORT PROTEIN FEPE"/>
    <property type="match status" value="1"/>
</dbReference>